<reference evidence="8" key="1">
    <citation type="submission" date="2023-03" db="EMBL/GenBank/DDBJ databases">
        <title>Edaphobacter sp.</title>
        <authorList>
            <person name="Huber K.J."/>
            <person name="Papendorf J."/>
            <person name="Pilke C."/>
            <person name="Bunk B."/>
            <person name="Sproeer C."/>
            <person name="Pester M."/>
        </authorList>
    </citation>
    <scope>NUCLEOTIDE SEQUENCE</scope>
    <source>
        <strain evidence="8">DSM 110680</strain>
    </source>
</reference>
<dbReference type="Pfam" id="PF00691">
    <property type="entry name" value="OmpA"/>
    <property type="match status" value="1"/>
</dbReference>
<dbReference type="GO" id="GO:0009279">
    <property type="term" value="C:cell outer membrane"/>
    <property type="evidence" value="ECO:0007669"/>
    <property type="project" value="UniProtKB-SubCell"/>
</dbReference>
<feature type="region of interest" description="Disordered" evidence="5">
    <location>
        <begin position="305"/>
        <end position="386"/>
    </location>
</feature>
<feature type="domain" description="OmpA-like" evidence="7">
    <location>
        <begin position="403"/>
        <end position="520"/>
    </location>
</feature>
<dbReference type="RefSeq" id="WP_348261074.1">
    <property type="nucleotide sequence ID" value="NZ_CP121196.1"/>
</dbReference>
<dbReference type="InterPro" id="IPR036737">
    <property type="entry name" value="OmpA-like_sf"/>
</dbReference>
<evidence type="ECO:0000256" key="1">
    <source>
        <dbReference type="ARBA" id="ARBA00004442"/>
    </source>
</evidence>
<dbReference type="InterPro" id="IPR006690">
    <property type="entry name" value="OMPA-like_CS"/>
</dbReference>
<comment type="subcellular location">
    <subcellularLocation>
        <location evidence="1">Cell outer membrane</location>
    </subcellularLocation>
</comment>
<evidence type="ECO:0000259" key="7">
    <source>
        <dbReference type="PROSITE" id="PS51123"/>
    </source>
</evidence>
<keyword evidence="6" id="KW-0732">Signal</keyword>
<feature type="compositionally biased region" description="Low complexity" evidence="5">
    <location>
        <begin position="526"/>
        <end position="547"/>
    </location>
</feature>
<dbReference type="InterPro" id="IPR050330">
    <property type="entry name" value="Bact_OuterMem_StrucFunc"/>
</dbReference>
<dbReference type="EMBL" id="CP121196">
    <property type="protein sequence ID" value="XBH15842.1"/>
    <property type="molecule type" value="Genomic_DNA"/>
</dbReference>
<dbReference type="PANTHER" id="PTHR30329">
    <property type="entry name" value="STATOR ELEMENT OF FLAGELLAR MOTOR COMPLEX"/>
    <property type="match status" value="1"/>
</dbReference>
<keyword evidence="3" id="KW-0998">Cell outer membrane</keyword>
<dbReference type="InterPro" id="IPR006664">
    <property type="entry name" value="OMP_bac"/>
</dbReference>
<dbReference type="AlphaFoldDB" id="A0AAU7DFB5"/>
<dbReference type="PROSITE" id="PS51257">
    <property type="entry name" value="PROKAR_LIPOPROTEIN"/>
    <property type="match status" value="1"/>
</dbReference>
<organism evidence="8">
    <name type="scientific">Telmatobacter sp. DSM 110680</name>
    <dbReference type="NCBI Taxonomy" id="3036704"/>
    <lineage>
        <taxon>Bacteria</taxon>
        <taxon>Pseudomonadati</taxon>
        <taxon>Acidobacteriota</taxon>
        <taxon>Terriglobia</taxon>
        <taxon>Terriglobales</taxon>
        <taxon>Acidobacteriaceae</taxon>
        <taxon>Telmatobacter</taxon>
    </lineage>
</organism>
<dbReference type="PANTHER" id="PTHR30329:SF21">
    <property type="entry name" value="LIPOPROTEIN YIAD-RELATED"/>
    <property type="match status" value="1"/>
</dbReference>
<evidence type="ECO:0000256" key="3">
    <source>
        <dbReference type="ARBA" id="ARBA00023237"/>
    </source>
</evidence>
<dbReference type="PRINTS" id="PR01023">
    <property type="entry name" value="NAFLGMOTY"/>
</dbReference>
<protein>
    <submittedName>
        <fullName evidence="8">OmpA family protein</fullName>
    </submittedName>
</protein>
<gene>
    <name evidence="8" type="ORF">P8935_14830</name>
</gene>
<dbReference type="InterPro" id="IPR006665">
    <property type="entry name" value="OmpA-like"/>
</dbReference>
<accession>A0AAU7DFB5</accession>
<evidence type="ECO:0000256" key="6">
    <source>
        <dbReference type="SAM" id="SignalP"/>
    </source>
</evidence>
<feature type="chain" id="PRO_5043941267" evidence="6">
    <location>
        <begin position="23"/>
        <end position="558"/>
    </location>
</feature>
<dbReference type="CDD" id="cd07185">
    <property type="entry name" value="OmpA_C-like"/>
    <property type="match status" value="1"/>
</dbReference>
<feature type="compositionally biased region" description="Low complexity" evidence="5">
    <location>
        <begin position="305"/>
        <end position="384"/>
    </location>
</feature>
<feature type="signal peptide" evidence="6">
    <location>
        <begin position="1"/>
        <end position="22"/>
    </location>
</feature>
<dbReference type="PROSITE" id="PS51123">
    <property type="entry name" value="OMPA_2"/>
    <property type="match status" value="1"/>
</dbReference>
<dbReference type="SUPFAM" id="SSF103088">
    <property type="entry name" value="OmpA-like"/>
    <property type="match status" value="1"/>
</dbReference>
<proteinExistence type="predicted"/>
<evidence type="ECO:0000313" key="8">
    <source>
        <dbReference type="EMBL" id="XBH15842.1"/>
    </source>
</evidence>
<dbReference type="PROSITE" id="PS01068">
    <property type="entry name" value="OMPA_1"/>
    <property type="match status" value="1"/>
</dbReference>
<evidence type="ECO:0000256" key="5">
    <source>
        <dbReference type="SAM" id="MobiDB-lite"/>
    </source>
</evidence>
<dbReference type="Gene3D" id="3.30.1330.60">
    <property type="entry name" value="OmpA-like domain"/>
    <property type="match status" value="1"/>
</dbReference>
<sequence length="558" mass="60498">MTYRTASLYPALFLACISTVIAAQEPNPTSHPDQQAHPQVEMRDGIAYYKVQVVERNLPAIDYFHRSGATHIGFEGTSMLPQAKGEAKVESNNGRTSIDVEIENLSPANGFGPEYLTYVLWAISPEGRPVNLGEVLPTGSRDKSHITATTNLQSFGLMVTAEPYFAVTMPSDLVVAQNVVIGSTAGIVSPVNAHFTLLPRGAYANTAGRHTVLHPITRKERTPLELYEAENAVMIATAAGAEQYAPESIAKANTDLQNAEDLNLHKSNSKETITYARNAVQTAEDARIMTIRKIKEEDDAAQRAARVQAEQNAQTAQDQARQAQLAQQQAEQAQQEAQLHQQQEAAQRAQAEAAAAEAQARARQAQLAQQQAEQSAQQASQQAEQARERLRTQLNAVLQTQETARGLIMNLSDVLFDFNKYTLKPEAREKLAKISGILLAYPDLKVQVEGYTDNIGSDDYNQNLSEKRANGVRDYLVSQSVAEANITAEGYGKSNPIADNSTNSGRAQNRRVALVVSGASIGIGHEQPPAAQVAPQPQPPAQEVTPAKPSVPSTVIPQ</sequence>
<dbReference type="PRINTS" id="PR01021">
    <property type="entry name" value="OMPADOMAIN"/>
</dbReference>
<evidence type="ECO:0000256" key="2">
    <source>
        <dbReference type="ARBA" id="ARBA00023136"/>
    </source>
</evidence>
<keyword evidence="2 4" id="KW-0472">Membrane</keyword>
<feature type="region of interest" description="Disordered" evidence="5">
    <location>
        <begin position="523"/>
        <end position="558"/>
    </location>
</feature>
<evidence type="ECO:0000256" key="4">
    <source>
        <dbReference type="PROSITE-ProRule" id="PRU00473"/>
    </source>
</evidence>
<name>A0AAU7DFB5_9BACT</name>